<protein>
    <submittedName>
        <fullName evidence="3">Uncharacterized protein</fullName>
    </submittedName>
</protein>
<keyword evidence="2" id="KW-0812">Transmembrane</keyword>
<name>A0A1E3VIC5_9HYPH</name>
<feature type="compositionally biased region" description="Polar residues" evidence="1">
    <location>
        <begin position="1"/>
        <end position="16"/>
    </location>
</feature>
<dbReference type="AlphaFoldDB" id="A0A1E3VIC5"/>
<evidence type="ECO:0000256" key="1">
    <source>
        <dbReference type="SAM" id="MobiDB-lite"/>
    </source>
</evidence>
<dbReference type="Proteomes" id="UP000094342">
    <property type="component" value="Unassembled WGS sequence"/>
</dbReference>
<keyword evidence="2" id="KW-0472">Membrane</keyword>
<organism evidence="3 4">
    <name type="scientific">Sinorhizobium alkalisoli</name>
    <dbReference type="NCBI Taxonomy" id="1752398"/>
    <lineage>
        <taxon>Bacteria</taxon>
        <taxon>Pseudomonadati</taxon>
        <taxon>Pseudomonadota</taxon>
        <taxon>Alphaproteobacteria</taxon>
        <taxon>Hyphomicrobiales</taxon>
        <taxon>Rhizobiaceae</taxon>
        <taxon>Sinorhizobium/Ensifer group</taxon>
        <taxon>Sinorhizobium</taxon>
    </lineage>
</organism>
<keyword evidence="4" id="KW-1185">Reference proteome</keyword>
<evidence type="ECO:0000313" key="4">
    <source>
        <dbReference type="Proteomes" id="UP000094342"/>
    </source>
</evidence>
<feature type="region of interest" description="Disordered" evidence="1">
    <location>
        <begin position="1"/>
        <end position="25"/>
    </location>
</feature>
<gene>
    <name evidence="3" type="ORF">A8M32_01040</name>
</gene>
<keyword evidence="2" id="KW-1133">Transmembrane helix</keyword>
<reference evidence="4" key="1">
    <citation type="submission" date="2016-05" db="EMBL/GenBank/DDBJ databases">
        <authorList>
            <person name="Li Y."/>
        </authorList>
    </citation>
    <scope>NUCLEOTIDE SEQUENCE [LARGE SCALE GENOMIC DNA]</scope>
    <source>
        <strain evidence="4">YIC4027</strain>
    </source>
</reference>
<dbReference type="EMBL" id="LYBW01000030">
    <property type="protein sequence ID" value="ODR93197.1"/>
    <property type="molecule type" value="Genomic_DNA"/>
</dbReference>
<comment type="caution">
    <text evidence="3">The sequence shown here is derived from an EMBL/GenBank/DDBJ whole genome shotgun (WGS) entry which is preliminary data.</text>
</comment>
<evidence type="ECO:0000256" key="2">
    <source>
        <dbReference type="SAM" id="Phobius"/>
    </source>
</evidence>
<proteinExistence type="predicted"/>
<sequence length="71" mass="7259">MGIGTGSSPTEENGNGTRAEDRVDGFPDGLPVKGVVLVLIGQVAAVDGTIALVRKQRAAMIEIVPINVCGQ</sequence>
<evidence type="ECO:0000313" key="3">
    <source>
        <dbReference type="EMBL" id="ODR93197.1"/>
    </source>
</evidence>
<feature type="transmembrane region" description="Helical" evidence="2">
    <location>
        <begin position="34"/>
        <end position="53"/>
    </location>
</feature>
<accession>A0A1E3VIC5</accession>